<keyword evidence="3" id="KW-0862">Zinc</keyword>
<evidence type="ECO:0000313" key="6">
    <source>
        <dbReference type="RefSeq" id="XP_030648801.1"/>
    </source>
</evidence>
<organism evidence="5 6">
    <name type="scientific">Chanos chanos</name>
    <name type="common">Milkfish</name>
    <name type="synonym">Mugil chanos</name>
    <dbReference type="NCBI Taxonomy" id="29144"/>
    <lineage>
        <taxon>Eukaryota</taxon>
        <taxon>Metazoa</taxon>
        <taxon>Chordata</taxon>
        <taxon>Craniata</taxon>
        <taxon>Vertebrata</taxon>
        <taxon>Euteleostomi</taxon>
        <taxon>Actinopterygii</taxon>
        <taxon>Neopterygii</taxon>
        <taxon>Teleostei</taxon>
        <taxon>Ostariophysi</taxon>
        <taxon>Gonorynchiformes</taxon>
        <taxon>Chanidae</taxon>
        <taxon>Chanos</taxon>
    </lineage>
</organism>
<dbReference type="InterPro" id="IPR003877">
    <property type="entry name" value="SPRY_dom"/>
</dbReference>
<dbReference type="Gene3D" id="2.60.120.920">
    <property type="match status" value="1"/>
</dbReference>
<dbReference type="Pfam" id="PF00622">
    <property type="entry name" value="SPRY"/>
    <property type="match status" value="1"/>
</dbReference>
<feature type="domain" description="B30.2/SPRY" evidence="4">
    <location>
        <begin position="26"/>
        <end position="219"/>
    </location>
</feature>
<dbReference type="Pfam" id="PF13765">
    <property type="entry name" value="PRY"/>
    <property type="match status" value="1"/>
</dbReference>
<dbReference type="CDD" id="cd16040">
    <property type="entry name" value="SPRY_PRY_SNTX"/>
    <property type="match status" value="1"/>
</dbReference>
<dbReference type="InParanoid" id="A0A6J2WX81"/>
<sequence length="219" mass="24782">MNNASSTSSPGKSRPPHKLIYATGAIVDHEVMIRKRQELMEYACDLKLDPNTVNRVLSLSEGNRKVTQGGSQSYPDHPERFDDWHQVMCRESLTGHCYWETEWSGRGAGISATYKGIRRKGGSDCEFGHNEKSWSLWCSDNSYTAVHNNQTTHIPHHPSHTHRVGVYLDWSSGTLSFYNISSVTHTLTHLHTFHCTFTEPLYAGFYVYSGSSVSLCQIR</sequence>
<dbReference type="InterPro" id="IPR001870">
    <property type="entry name" value="B30.2/SPRY"/>
</dbReference>
<dbReference type="SMART" id="SM00449">
    <property type="entry name" value="SPRY"/>
    <property type="match status" value="1"/>
</dbReference>
<proteinExistence type="predicted"/>
<dbReference type="AlphaFoldDB" id="A0A6J2WX81"/>
<dbReference type="OrthoDB" id="9903688at2759"/>
<keyword evidence="1" id="KW-0479">Metal-binding</keyword>
<dbReference type="GeneID" id="115828843"/>
<accession>A0A6J2WX81</accession>
<dbReference type="InterPro" id="IPR003879">
    <property type="entry name" value="Butyrophylin_SPRY"/>
</dbReference>
<dbReference type="FunFam" id="2.60.120.920:FF:000037">
    <property type="entry name" value="Si:dkey-191j3.2"/>
    <property type="match status" value="1"/>
</dbReference>
<gene>
    <name evidence="6" type="primary">LOC115828843</name>
</gene>
<name>A0A6J2WX81_CHACN</name>
<dbReference type="RefSeq" id="XP_030648801.1">
    <property type="nucleotide sequence ID" value="XM_030792941.1"/>
</dbReference>
<keyword evidence="5" id="KW-1185">Reference proteome</keyword>
<dbReference type="InterPro" id="IPR051051">
    <property type="entry name" value="E3_ubiq-ligase_TRIM/RNF"/>
</dbReference>
<dbReference type="SUPFAM" id="SSF49899">
    <property type="entry name" value="Concanavalin A-like lectins/glucanases"/>
    <property type="match status" value="1"/>
</dbReference>
<dbReference type="PANTHER" id="PTHR25465">
    <property type="entry name" value="B-BOX DOMAIN CONTAINING"/>
    <property type="match status" value="1"/>
</dbReference>
<evidence type="ECO:0000256" key="2">
    <source>
        <dbReference type="ARBA" id="ARBA00022771"/>
    </source>
</evidence>
<dbReference type="InterPro" id="IPR006574">
    <property type="entry name" value="PRY"/>
</dbReference>
<dbReference type="InterPro" id="IPR043136">
    <property type="entry name" value="B30.2/SPRY_sf"/>
</dbReference>
<dbReference type="PRINTS" id="PR01407">
    <property type="entry name" value="BUTYPHLNCDUF"/>
</dbReference>
<reference evidence="6" key="1">
    <citation type="submission" date="2025-08" db="UniProtKB">
        <authorList>
            <consortium name="RefSeq"/>
        </authorList>
    </citation>
    <scope>IDENTIFICATION</scope>
</reference>
<evidence type="ECO:0000256" key="1">
    <source>
        <dbReference type="ARBA" id="ARBA00022723"/>
    </source>
</evidence>
<dbReference type="SMART" id="SM00589">
    <property type="entry name" value="PRY"/>
    <property type="match status" value="1"/>
</dbReference>
<evidence type="ECO:0000259" key="4">
    <source>
        <dbReference type="PROSITE" id="PS50188"/>
    </source>
</evidence>
<dbReference type="PANTHER" id="PTHR25465:SF5">
    <property type="entry name" value="E3 UBIQUITIN_ISG15 LIGASE TRIM25-RELATED"/>
    <property type="match status" value="1"/>
</dbReference>
<evidence type="ECO:0000313" key="5">
    <source>
        <dbReference type="Proteomes" id="UP000504632"/>
    </source>
</evidence>
<keyword evidence="2" id="KW-0863">Zinc-finger</keyword>
<evidence type="ECO:0000256" key="3">
    <source>
        <dbReference type="ARBA" id="ARBA00022833"/>
    </source>
</evidence>
<dbReference type="GO" id="GO:0005737">
    <property type="term" value="C:cytoplasm"/>
    <property type="evidence" value="ECO:0007669"/>
    <property type="project" value="UniProtKB-ARBA"/>
</dbReference>
<dbReference type="PROSITE" id="PS50188">
    <property type="entry name" value="B302_SPRY"/>
    <property type="match status" value="1"/>
</dbReference>
<dbReference type="InterPro" id="IPR013320">
    <property type="entry name" value="ConA-like_dom_sf"/>
</dbReference>
<dbReference type="GO" id="GO:0008270">
    <property type="term" value="F:zinc ion binding"/>
    <property type="evidence" value="ECO:0007669"/>
    <property type="project" value="UniProtKB-KW"/>
</dbReference>
<protein>
    <submittedName>
        <fullName evidence="6">Stonustoxin subunit beta-like</fullName>
    </submittedName>
</protein>
<dbReference type="Proteomes" id="UP000504632">
    <property type="component" value="Chromosome 15"/>
</dbReference>